<dbReference type="SUPFAM" id="SSF110849">
    <property type="entry name" value="ParB/Sulfiredoxin"/>
    <property type="match status" value="1"/>
</dbReference>
<dbReference type="InterPro" id="IPR041468">
    <property type="entry name" value="HTH_ParB/Spo0J"/>
</dbReference>
<dbReference type="NCBIfam" id="TIGR00180">
    <property type="entry name" value="parB_part"/>
    <property type="match status" value="1"/>
</dbReference>
<name>A0A0S4XQP7_9BACT</name>
<dbReference type="Pfam" id="PF17762">
    <property type="entry name" value="HTH_ParB"/>
    <property type="match status" value="1"/>
</dbReference>
<dbReference type="GO" id="GO:0005694">
    <property type="term" value="C:chromosome"/>
    <property type="evidence" value="ECO:0007669"/>
    <property type="project" value="TreeGrafter"/>
</dbReference>
<sequence length="287" mass="32968">MAKRKINAAMLIAAGEDAHLQTNDKVSHAKLIDGQEFLEIEIDKIENNPMQPRIHIDENDLNDLARSIKLHGLIHPISVIRLGEKNYILKAGQRRLLVHKNLGLTKIKAIVEEESILPRIENEKALFEIAVMENTHRDNLNPLEFALSLRKALDKKLYNNLDELSMAISKSKSYVSKALKILSLNDEIIADLTANNSTNDIEALYEIQKIADIKEQSRVYKDFVTKKIDRKGIRELQSKVSHAKPEMLYKLKTTDKKIELNVDITSLEKDIKNKFKQELEEVIKRYI</sequence>
<dbReference type="PANTHER" id="PTHR33375:SF1">
    <property type="entry name" value="CHROMOSOME-PARTITIONING PROTEIN PARB-RELATED"/>
    <property type="match status" value="1"/>
</dbReference>
<proteinExistence type="inferred from homology"/>
<evidence type="ECO:0000259" key="3">
    <source>
        <dbReference type="SMART" id="SM00470"/>
    </source>
</evidence>
<dbReference type="SMART" id="SM00470">
    <property type="entry name" value="ParB"/>
    <property type="match status" value="1"/>
</dbReference>
<dbReference type="SUPFAM" id="SSF109709">
    <property type="entry name" value="KorB DNA-binding domain-like"/>
    <property type="match status" value="1"/>
</dbReference>
<organism evidence="4">
    <name type="scientific">Sulfurovum sp. enrichment culture clone C5</name>
    <dbReference type="NCBI Taxonomy" id="497650"/>
    <lineage>
        <taxon>Bacteria</taxon>
        <taxon>Pseudomonadati</taxon>
        <taxon>Campylobacterota</taxon>
        <taxon>Epsilonproteobacteria</taxon>
        <taxon>Campylobacterales</taxon>
        <taxon>Sulfurovaceae</taxon>
        <taxon>Sulfurovum</taxon>
        <taxon>environmental samples</taxon>
    </lineage>
</organism>
<dbReference type="EMBL" id="FAXN01000105">
    <property type="protein sequence ID" value="CUV66623.1"/>
    <property type="molecule type" value="Genomic_DNA"/>
</dbReference>
<feature type="domain" description="ParB-like N-terminal" evidence="3">
    <location>
        <begin position="38"/>
        <end position="123"/>
    </location>
</feature>
<dbReference type="AlphaFoldDB" id="A0A0S4XQP7"/>
<keyword evidence="2" id="KW-0159">Chromosome partition</keyword>
<dbReference type="InterPro" id="IPR004437">
    <property type="entry name" value="ParB/RepB/Spo0J"/>
</dbReference>
<accession>A0A0S4XQP7</accession>
<dbReference type="GO" id="GO:0003677">
    <property type="term" value="F:DNA binding"/>
    <property type="evidence" value="ECO:0007669"/>
    <property type="project" value="InterPro"/>
</dbReference>
<dbReference type="Gene3D" id="3.90.1530.10">
    <property type="entry name" value="Conserved hypothetical protein from pyrococcus furiosus pfu- 392566-001, ParB domain"/>
    <property type="match status" value="1"/>
</dbReference>
<evidence type="ECO:0000256" key="1">
    <source>
        <dbReference type="ARBA" id="ARBA00006295"/>
    </source>
</evidence>
<evidence type="ECO:0000256" key="2">
    <source>
        <dbReference type="ARBA" id="ARBA00022829"/>
    </source>
</evidence>
<dbReference type="GO" id="GO:0007059">
    <property type="term" value="P:chromosome segregation"/>
    <property type="evidence" value="ECO:0007669"/>
    <property type="project" value="UniProtKB-KW"/>
</dbReference>
<protein>
    <submittedName>
        <fullName evidence="4">Putative chromosome-partitioning protein ParB</fullName>
    </submittedName>
</protein>
<dbReference type="InterPro" id="IPR003115">
    <property type="entry name" value="ParB_N"/>
</dbReference>
<gene>
    <name evidence="4" type="ORF">BN3087_990007</name>
</gene>
<comment type="similarity">
    <text evidence="1">Belongs to the ParB family.</text>
</comment>
<dbReference type="InterPro" id="IPR050336">
    <property type="entry name" value="Chromosome_partition/occlusion"/>
</dbReference>
<evidence type="ECO:0000313" key="4">
    <source>
        <dbReference type="EMBL" id="CUV66623.1"/>
    </source>
</evidence>
<dbReference type="PANTHER" id="PTHR33375">
    <property type="entry name" value="CHROMOSOME-PARTITIONING PROTEIN PARB-RELATED"/>
    <property type="match status" value="1"/>
</dbReference>
<dbReference type="Pfam" id="PF02195">
    <property type="entry name" value="ParB_N"/>
    <property type="match status" value="1"/>
</dbReference>
<dbReference type="InterPro" id="IPR036086">
    <property type="entry name" value="ParB/Sulfiredoxin_sf"/>
</dbReference>
<reference evidence="4" key="1">
    <citation type="submission" date="2015-11" db="EMBL/GenBank/DDBJ databases">
        <authorList>
            <person name="Zhang Y."/>
            <person name="Guo Z."/>
        </authorList>
    </citation>
    <scope>NUCLEOTIDE SEQUENCE</scope>
    <source>
        <strain evidence="4">BN30871</strain>
    </source>
</reference>
<dbReference type="Gene3D" id="1.10.10.2830">
    <property type="match status" value="1"/>
</dbReference>